<comment type="caution">
    <text evidence="2">The sequence shown here is derived from an EMBL/GenBank/DDBJ whole genome shotgun (WGS) entry which is preliminary data.</text>
</comment>
<dbReference type="EMBL" id="JALXKZ020000032">
    <property type="protein sequence ID" value="MCV7629701.1"/>
    <property type="molecule type" value="Genomic_DNA"/>
</dbReference>
<accession>A0AAP3AIG8</accession>
<evidence type="ECO:0000313" key="2">
    <source>
        <dbReference type="EMBL" id="MCV7629701.1"/>
    </source>
</evidence>
<keyword evidence="1" id="KW-0472">Membrane</keyword>
<organism evidence="2 3">
    <name type="scientific">Micrococcus luteus</name>
    <name type="common">Micrococcus lysodeikticus</name>
    <dbReference type="NCBI Taxonomy" id="1270"/>
    <lineage>
        <taxon>Bacteria</taxon>
        <taxon>Bacillati</taxon>
        <taxon>Actinomycetota</taxon>
        <taxon>Actinomycetes</taxon>
        <taxon>Micrococcales</taxon>
        <taxon>Micrococcaceae</taxon>
        <taxon>Micrococcus</taxon>
    </lineage>
</organism>
<name>A0AAP3AIG8_MICLU</name>
<feature type="transmembrane region" description="Helical" evidence="1">
    <location>
        <begin position="7"/>
        <end position="26"/>
    </location>
</feature>
<dbReference type="Proteomes" id="UP001205867">
    <property type="component" value="Unassembled WGS sequence"/>
</dbReference>
<evidence type="ECO:0008006" key="4">
    <source>
        <dbReference type="Google" id="ProtNLM"/>
    </source>
</evidence>
<protein>
    <recommendedName>
        <fullName evidence="4">Small multidrug efflux protein</fullName>
    </recommendedName>
</protein>
<feature type="transmembrane region" description="Helical" evidence="1">
    <location>
        <begin position="46"/>
        <end position="68"/>
    </location>
</feature>
<keyword evidence="1" id="KW-0812">Transmembrane</keyword>
<feature type="transmembrane region" description="Helical" evidence="1">
    <location>
        <begin position="143"/>
        <end position="165"/>
    </location>
</feature>
<keyword evidence="1" id="KW-1133">Transmembrane helix</keyword>
<reference evidence="2" key="1">
    <citation type="submission" date="2023-06" db="EMBL/GenBank/DDBJ databases">
        <title>lsaBGC provides a comprehensive framework for evolutionary analysis of biosynthetic gene clusters within focal taxa.</title>
        <authorList>
            <person name="Salamzade R."/>
            <person name="Sandstrom S."/>
            <person name="Kalan L.R."/>
        </authorList>
    </citation>
    <scope>NUCLEOTIDE SEQUENCE</scope>
    <source>
        <strain evidence="2">P3-SID899</strain>
    </source>
</reference>
<sequence>MNTAREFVMGLPDGLQGLGVFLVSFIPFVEGEGAGLIGVVVGVHPWVAIPAAVLGNLLAVALLVYAAHGVRSAVTARRGMAADAAVPATGHGTPVAERHVHLHRHFEAWGVPGLSLLGPWFFIPGHVAAPAMVSFGANRHRVMAWQAVAIVLYTALTACVAFGLVSWSGVREAMPGTF</sequence>
<evidence type="ECO:0000313" key="3">
    <source>
        <dbReference type="Proteomes" id="UP001205867"/>
    </source>
</evidence>
<gene>
    <name evidence="2" type="ORF">M3A82_010195</name>
</gene>
<evidence type="ECO:0000256" key="1">
    <source>
        <dbReference type="SAM" id="Phobius"/>
    </source>
</evidence>
<dbReference type="AlphaFoldDB" id="A0AAP3AIG8"/>
<feature type="transmembrane region" description="Helical" evidence="1">
    <location>
        <begin position="106"/>
        <end position="123"/>
    </location>
</feature>
<proteinExistence type="predicted"/>